<dbReference type="InterPro" id="IPR049125">
    <property type="entry name" value="FAN1-like_WH"/>
</dbReference>
<comment type="similarity">
    <text evidence="2 8">Belongs to the FAN1 family.</text>
</comment>
<keyword evidence="12" id="KW-1185">Reference proteome</keyword>
<feature type="compositionally biased region" description="Basic and acidic residues" evidence="9">
    <location>
        <begin position="80"/>
        <end position="94"/>
    </location>
</feature>
<comment type="cofactor">
    <cofactor evidence="8">
        <name>Mg(2+)</name>
        <dbReference type="ChEBI" id="CHEBI:18420"/>
    </cofactor>
    <cofactor evidence="8">
        <name>Mn(2+)</name>
        <dbReference type="ChEBI" id="CHEBI:29035"/>
    </cofactor>
</comment>
<evidence type="ECO:0000256" key="2">
    <source>
        <dbReference type="ARBA" id="ARBA00005533"/>
    </source>
</evidence>
<dbReference type="GO" id="GO:0070336">
    <property type="term" value="F:flap-structured DNA binding"/>
    <property type="evidence" value="ECO:0007669"/>
    <property type="project" value="TreeGrafter"/>
</dbReference>
<keyword evidence="6 8" id="KW-0460">Magnesium</keyword>
<evidence type="ECO:0000259" key="10">
    <source>
        <dbReference type="SMART" id="SM00990"/>
    </source>
</evidence>
<dbReference type="PANTHER" id="PTHR15749:SF4">
    <property type="entry name" value="FANCONI-ASSOCIATED NUCLEASE 1"/>
    <property type="match status" value="1"/>
</dbReference>
<feature type="region of interest" description="Disordered" evidence="9">
    <location>
        <begin position="1"/>
        <end position="96"/>
    </location>
</feature>
<dbReference type="InterPro" id="IPR011856">
    <property type="entry name" value="tRNA_endonuc-like_dom_sf"/>
</dbReference>
<dbReference type="AlphaFoldDB" id="A0A2C5Z4B2"/>
<dbReference type="InterPro" id="IPR014883">
    <property type="entry name" value="VRR_NUC"/>
</dbReference>
<dbReference type="Proteomes" id="UP000224854">
    <property type="component" value="Unassembled WGS sequence"/>
</dbReference>
<dbReference type="EC" id="3.1.4.1" evidence="8"/>
<dbReference type="CDD" id="cd22326">
    <property type="entry name" value="FAN1-like"/>
    <property type="match status" value="1"/>
</dbReference>
<comment type="caution">
    <text evidence="11">The sequence shown here is derived from an EMBL/GenBank/DDBJ whole genome shotgun (WGS) entry which is preliminary data.</text>
</comment>
<dbReference type="InterPro" id="IPR049132">
    <property type="entry name" value="FAN1-like_euk"/>
</dbReference>
<evidence type="ECO:0000256" key="3">
    <source>
        <dbReference type="ARBA" id="ARBA00022722"/>
    </source>
</evidence>
<feature type="compositionally biased region" description="Basic and acidic residues" evidence="9">
    <location>
        <begin position="40"/>
        <end position="67"/>
    </location>
</feature>
<keyword evidence="8" id="KW-0539">Nucleus</keyword>
<keyword evidence="5 8" id="KW-0378">Hydrolase</keyword>
<dbReference type="GO" id="GO:0036297">
    <property type="term" value="P:interstrand cross-link repair"/>
    <property type="evidence" value="ECO:0007669"/>
    <property type="project" value="InterPro"/>
</dbReference>
<evidence type="ECO:0000313" key="11">
    <source>
        <dbReference type="EMBL" id="PHH74693.1"/>
    </source>
</evidence>
<feature type="domain" description="VRR-NUC" evidence="10">
    <location>
        <begin position="646"/>
        <end position="761"/>
    </location>
</feature>
<keyword evidence="8" id="KW-0227">DNA damage</keyword>
<dbReference type="GO" id="GO:0005634">
    <property type="term" value="C:nucleus"/>
    <property type="evidence" value="ECO:0007669"/>
    <property type="project" value="UniProtKB-SubCell"/>
</dbReference>
<evidence type="ECO:0000313" key="12">
    <source>
        <dbReference type="Proteomes" id="UP000224854"/>
    </source>
</evidence>
<dbReference type="Pfam" id="PF21315">
    <property type="entry name" value="FAN1_HTH"/>
    <property type="match status" value="1"/>
</dbReference>
<dbReference type="Pfam" id="PF21170">
    <property type="entry name" value="FAN1_TPR"/>
    <property type="match status" value="1"/>
</dbReference>
<comment type="catalytic activity">
    <reaction evidence="1 8">
        <text>Hydrolytically removes 5'-nucleotides successively from the 3'-hydroxy termini of 3'-hydroxy-terminated oligonucleotides.</text>
        <dbReference type="EC" id="3.1.4.1"/>
    </reaction>
</comment>
<evidence type="ECO:0000256" key="9">
    <source>
        <dbReference type="SAM" id="MobiDB-lite"/>
    </source>
</evidence>
<dbReference type="GO" id="GO:0017108">
    <property type="term" value="F:5'-flap endonuclease activity"/>
    <property type="evidence" value="ECO:0007669"/>
    <property type="project" value="TreeGrafter"/>
</dbReference>
<keyword evidence="3 8" id="KW-0540">Nuclease</keyword>
<evidence type="ECO:0000256" key="4">
    <source>
        <dbReference type="ARBA" id="ARBA00022723"/>
    </source>
</evidence>
<keyword evidence="8" id="KW-0234">DNA repair</keyword>
<name>A0A2C5Z4B2_9HYPO</name>
<dbReference type="GO" id="GO:0008409">
    <property type="term" value="F:5'-3' exonuclease activity"/>
    <property type="evidence" value="ECO:0007669"/>
    <property type="project" value="TreeGrafter"/>
</dbReference>
<comment type="function">
    <text evidence="8">Nuclease required for the repair of DNA interstrand cross-links (ICL). Acts as a 5'-3' exonuclease that anchors at a cut end of DNA and cleaves DNA successively at every third nucleotide, allowing to excise an ICL from one strand through flanking incisions.</text>
</comment>
<sequence length="768" mass="87306">MDAFVKRMPPGESVSVEARATRSGPSDEARRAKRRKRRRDSGSDTSAEHGAEPQDHVEEEQRRRTTDVENALAPTQVDDDAIKEYEDEETRANETEAGAWMPGKRSIYVDAFNLALDTVLEDEWHLFDEEERQVFDQWRRLDYQSQYLYVRLFLRKTDAWHRSSRLKYQADIGDAEAAVERLKHQHAITPCKSRQASDELAEMGFHDAPIGESFSFVNVLHVDAQTISQALPLLLVSELTALAKEAKTWARGKNGLVRALVATSRQQKALGLGTRRGEEQEQEQHVVQRTRGLVGTCVRVSRASLALFERVHVVFYKSTAWSEKSLTTVILARMAKRSYADYVVCRTRTIFASRLHLVEFEEAIRLEARVDHMLEAGDQQQVLAVLDRVYARWERLVARHRDDAALDDDAYLRRFSPAHAYTRIMHKALGVFARRKLHQRQHALLGQLLAQRLFLVARRGAWYQRKALVEQHYLADSDPLQLVHWRRAAAATCEAGLQDPDCHVVYHYDLQKRLVRLEKLLRLPRRLQHDFAHVRLAAPVQMSVSGIQLLRRAAASSRTVWLGEAPDTECSVEEMCLSRFRRLGWTGYHAEAGILRTLFAYLFYDALFCPVPNVFQSPYQSCPLDLFTDAFYPSRASLINALLARIANGAAPALVSAVWARHHARRTAIVGLNWDFPLAHLLQLAACLGGHGLATLCKLFAQDYRLRVAGVPDLLLWRLDRHAVLFVEVKSVNDGLADSQRLWIHVLTAAGIPVALCNAVATEVRHVD</sequence>
<evidence type="ECO:0000256" key="8">
    <source>
        <dbReference type="RuleBase" id="RU365033"/>
    </source>
</evidence>
<accession>A0A2C5Z4B2</accession>
<dbReference type="EMBL" id="NJEU01000415">
    <property type="protein sequence ID" value="PHH74693.1"/>
    <property type="molecule type" value="Genomic_DNA"/>
</dbReference>
<evidence type="ECO:0000256" key="5">
    <source>
        <dbReference type="ARBA" id="ARBA00022801"/>
    </source>
</evidence>
<dbReference type="GO" id="GO:0046872">
    <property type="term" value="F:metal ion binding"/>
    <property type="evidence" value="ECO:0007669"/>
    <property type="project" value="UniProtKB-KW"/>
</dbReference>
<dbReference type="GO" id="GO:0004528">
    <property type="term" value="F:phosphodiesterase I activity"/>
    <property type="evidence" value="ECO:0007669"/>
    <property type="project" value="UniProtKB-EC"/>
</dbReference>
<evidence type="ECO:0000256" key="6">
    <source>
        <dbReference type="ARBA" id="ARBA00022842"/>
    </source>
</evidence>
<dbReference type="SMART" id="SM00990">
    <property type="entry name" value="VRR_NUC"/>
    <property type="match status" value="1"/>
</dbReference>
<organism evidence="11 12">
    <name type="scientific">Ophiocordyceps australis</name>
    <dbReference type="NCBI Taxonomy" id="1399860"/>
    <lineage>
        <taxon>Eukaryota</taxon>
        <taxon>Fungi</taxon>
        <taxon>Dikarya</taxon>
        <taxon>Ascomycota</taxon>
        <taxon>Pezizomycotina</taxon>
        <taxon>Sordariomycetes</taxon>
        <taxon>Hypocreomycetidae</taxon>
        <taxon>Hypocreales</taxon>
        <taxon>Ophiocordycipitaceae</taxon>
        <taxon>Ophiocordyceps</taxon>
    </lineage>
</organism>
<proteinExistence type="inferred from homology"/>
<dbReference type="InterPro" id="IPR049126">
    <property type="entry name" value="FAN1-like_TPR"/>
</dbReference>
<dbReference type="InterPro" id="IPR033315">
    <property type="entry name" value="Fan1-like"/>
</dbReference>
<keyword evidence="4 8" id="KW-0479">Metal-binding</keyword>
<dbReference type="Gene3D" id="3.40.1350.10">
    <property type="match status" value="1"/>
</dbReference>
<keyword evidence="7 8" id="KW-0464">Manganese</keyword>
<comment type="subcellular location">
    <subcellularLocation>
        <location evidence="8">Nucleus</location>
    </subcellularLocation>
</comment>
<dbReference type="OrthoDB" id="76364at2759"/>
<reference evidence="11 12" key="1">
    <citation type="submission" date="2017-06" db="EMBL/GenBank/DDBJ databases">
        <title>Ant-infecting Ophiocordyceps genomes reveal a high diversity of potential behavioral manipulation genes and a possible major role for enterotoxins.</title>
        <authorList>
            <person name="De Bekker C."/>
            <person name="Evans H.C."/>
            <person name="Brachmann A."/>
            <person name="Hughes D.P."/>
        </authorList>
    </citation>
    <scope>NUCLEOTIDE SEQUENCE [LARGE SCALE GENOMIC DNA]</scope>
    <source>
        <strain evidence="11 12">1348a</strain>
    </source>
</reference>
<dbReference type="PANTHER" id="PTHR15749">
    <property type="entry name" value="FANCONI-ASSOCIATED NUCLEASE 1"/>
    <property type="match status" value="1"/>
</dbReference>
<evidence type="ECO:0000256" key="7">
    <source>
        <dbReference type="ARBA" id="ARBA00023211"/>
    </source>
</evidence>
<dbReference type="Pfam" id="PF08774">
    <property type="entry name" value="VRR_NUC"/>
    <property type="match status" value="1"/>
</dbReference>
<evidence type="ECO:0000256" key="1">
    <source>
        <dbReference type="ARBA" id="ARBA00000983"/>
    </source>
</evidence>
<gene>
    <name evidence="11" type="ORF">CDD82_4813</name>
</gene>
<protein>
    <recommendedName>
        <fullName evidence="8">Fanconi-associated nuclease</fullName>
        <ecNumber evidence="8">3.1.4.1</ecNumber>
    </recommendedName>
</protein>